<evidence type="ECO:0000256" key="4">
    <source>
        <dbReference type="ARBA" id="ARBA00023136"/>
    </source>
</evidence>
<feature type="transmembrane region" description="Helical" evidence="5">
    <location>
        <begin position="71"/>
        <end position="91"/>
    </location>
</feature>
<gene>
    <name evidence="7" type="ORF">EMCG_07502</name>
</gene>
<dbReference type="VEuPathDB" id="FungiDB:EMCG_07502"/>
<evidence type="ECO:0000259" key="6">
    <source>
        <dbReference type="Pfam" id="PF01284"/>
    </source>
</evidence>
<dbReference type="PANTHER" id="PTHR28165:SF1">
    <property type="entry name" value="NON-CLASSICAL EXPORT PROTEIN 2-RELATED"/>
    <property type="match status" value="1"/>
</dbReference>
<dbReference type="GO" id="GO:0070941">
    <property type="term" value="P:eisosome assembly"/>
    <property type="evidence" value="ECO:0007669"/>
    <property type="project" value="TreeGrafter"/>
</dbReference>
<reference evidence="8" key="1">
    <citation type="journal article" date="2015" name="PLoS Genet.">
        <title>The dynamic genome and transcriptome of the human fungal pathogen Blastomyces and close relative Emmonsia.</title>
        <authorList>
            <person name="Munoz J.F."/>
            <person name="Gauthier G.M."/>
            <person name="Desjardins C.A."/>
            <person name="Gallo J.E."/>
            <person name="Holder J."/>
            <person name="Sullivan T.D."/>
            <person name="Marty A.J."/>
            <person name="Carmen J.C."/>
            <person name="Chen Z."/>
            <person name="Ding L."/>
            <person name="Gujja S."/>
            <person name="Magrini V."/>
            <person name="Misas E."/>
            <person name="Mitreva M."/>
            <person name="Priest M."/>
            <person name="Saif S."/>
            <person name="Whiston E.A."/>
            <person name="Young S."/>
            <person name="Zeng Q."/>
            <person name="Goldman W.E."/>
            <person name="Mardis E.R."/>
            <person name="Taylor J.W."/>
            <person name="McEwen J.G."/>
            <person name="Clay O.K."/>
            <person name="Klein B.S."/>
            <person name="Cuomo C.A."/>
        </authorList>
    </citation>
    <scope>NUCLEOTIDE SEQUENCE [LARGE SCALE GENOMIC DNA]</scope>
    <source>
        <strain evidence="8">UAMH 3008</strain>
    </source>
</reference>
<comment type="caution">
    <text evidence="7">The sequence shown here is derived from an EMBL/GenBank/DDBJ whole genome shotgun (WGS) entry which is preliminary data.</text>
</comment>
<accession>A0A0G2I8G1</accession>
<sequence>MGLRTVNLALRGIQLIFTVIIMALVGNMISDAFHGSASTVNYILFVSAFAMLTLIYLFAASINESFMIHPALMFLVDLLNTIFIFCAAIALPSKLRVHDCSNEAYTSRNSITRDAPNQQQRCREAQATTAFLWFLWATFVASTIISALGMRGSMVDMRGPRPGRRTRPSMSQV</sequence>
<organism evidence="7 8">
    <name type="scientific">[Emmonsia] crescens</name>
    <dbReference type="NCBI Taxonomy" id="73230"/>
    <lineage>
        <taxon>Eukaryota</taxon>
        <taxon>Fungi</taxon>
        <taxon>Dikarya</taxon>
        <taxon>Ascomycota</taxon>
        <taxon>Pezizomycotina</taxon>
        <taxon>Eurotiomycetes</taxon>
        <taxon>Eurotiomycetidae</taxon>
        <taxon>Onygenales</taxon>
        <taxon>Ajellomycetaceae</taxon>
        <taxon>Emergomyces</taxon>
    </lineage>
</organism>
<evidence type="ECO:0000256" key="1">
    <source>
        <dbReference type="ARBA" id="ARBA00004141"/>
    </source>
</evidence>
<dbReference type="GO" id="GO:0072659">
    <property type="term" value="P:protein localization to plasma membrane"/>
    <property type="evidence" value="ECO:0007669"/>
    <property type="project" value="TreeGrafter"/>
</dbReference>
<evidence type="ECO:0000256" key="3">
    <source>
        <dbReference type="ARBA" id="ARBA00022989"/>
    </source>
</evidence>
<evidence type="ECO:0000313" key="8">
    <source>
        <dbReference type="Proteomes" id="UP000034164"/>
    </source>
</evidence>
<name>A0A0G2I8G1_9EURO</name>
<dbReference type="Proteomes" id="UP000034164">
    <property type="component" value="Unassembled WGS sequence"/>
</dbReference>
<dbReference type="GO" id="GO:0005886">
    <property type="term" value="C:plasma membrane"/>
    <property type="evidence" value="ECO:0007669"/>
    <property type="project" value="TreeGrafter"/>
</dbReference>
<feature type="transmembrane region" description="Helical" evidence="5">
    <location>
        <begin position="130"/>
        <end position="150"/>
    </location>
</feature>
<keyword evidence="4 5" id="KW-0472">Membrane</keyword>
<evidence type="ECO:0000256" key="2">
    <source>
        <dbReference type="ARBA" id="ARBA00022692"/>
    </source>
</evidence>
<dbReference type="InterPro" id="IPR052649">
    <property type="entry name" value="NCE102-like"/>
</dbReference>
<dbReference type="Pfam" id="PF01284">
    <property type="entry name" value="MARVEL"/>
    <property type="match status" value="1"/>
</dbReference>
<dbReference type="InterPro" id="IPR008253">
    <property type="entry name" value="Marvel"/>
</dbReference>
<dbReference type="EMBL" id="LCZI01000393">
    <property type="protein sequence ID" value="KKZ66813.1"/>
    <property type="molecule type" value="Genomic_DNA"/>
</dbReference>
<dbReference type="AlphaFoldDB" id="A0A0G2I8G1"/>
<comment type="subcellular location">
    <subcellularLocation>
        <location evidence="1">Membrane</location>
        <topology evidence="1">Multi-pass membrane protein</topology>
    </subcellularLocation>
</comment>
<dbReference type="OrthoDB" id="5423111at2759"/>
<keyword evidence="2 5" id="KW-0812">Transmembrane</keyword>
<evidence type="ECO:0000256" key="5">
    <source>
        <dbReference type="SAM" id="Phobius"/>
    </source>
</evidence>
<dbReference type="GO" id="GO:0032126">
    <property type="term" value="C:eisosome"/>
    <property type="evidence" value="ECO:0007669"/>
    <property type="project" value="TreeGrafter"/>
</dbReference>
<proteinExistence type="predicted"/>
<keyword evidence="3 5" id="KW-1133">Transmembrane helix</keyword>
<feature type="transmembrane region" description="Helical" evidence="5">
    <location>
        <begin position="42"/>
        <end position="59"/>
    </location>
</feature>
<feature type="domain" description="MARVEL" evidence="6">
    <location>
        <begin position="3"/>
        <end position="145"/>
    </location>
</feature>
<feature type="transmembrane region" description="Helical" evidence="5">
    <location>
        <begin position="12"/>
        <end position="30"/>
    </location>
</feature>
<evidence type="ECO:0000313" key="7">
    <source>
        <dbReference type="EMBL" id="KKZ66813.1"/>
    </source>
</evidence>
<protein>
    <recommendedName>
        <fullName evidence="6">MARVEL domain-containing protein</fullName>
    </recommendedName>
</protein>
<dbReference type="PANTHER" id="PTHR28165">
    <property type="entry name" value="NON-CLASSICAL EXPORT PROTEIN 2-RELATED"/>
    <property type="match status" value="1"/>
</dbReference>